<keyword evidence="3 4" id="KW-0699">rRNA-binding</keyword>
<dbReference type="NCBIfam" id="TIGR00061">
    <property type="entry name" value="L21"/>
    <property type="match status" value="1"/>
</dbReference>
<keyword evidence="1 3" id="KW-0689">Ribosomal protein</keyword>
<gene>
    <name evidence="3" type="primary">rplU</name>
    <name evidence="5" type="ORF">UR56_C0012G0009</name>
</gene>
<keyword evidence="3 4" id="KW-0694">RNA-binding</keyword>
<dbReference type="InterPro" id="IPR001787">
    <property type="entry name" value="Ribosomal_bL21"/>
</dbReference>
<organism evidence="5 6">
    <name type="scientific">Candidatus Roizmanbacteria bacterium GW2011_GWC2_34_23</name>
    <dbReference type="NCBI Taxonomy" id="1618484"/>
    <lineage>
        <taxon>Bacteria</taxon>
        <taxon>Candidatus Roizmaniibacteriota</taxon>
    </lineage>
</organism>
<dbReference type="AlphaFoldDB" id="A0A0G0E283"/>
<dbReference type="EMBL" id="LBPR01000012">
    <property type="protein sequence ID" value="KKP61507.1"/>
    <property type="molecule type" value="Genomic_DNA"/>
</dbReference>
<evidence type="ECO:0000256" key="4">
    <source>
        <dbReference type="RuleBase" id="RU000562"/>
    </source>
</evidence>
<dbReference type="GO" id="GO:0019843">
    <property type="term" value="F:rRNA binding"/>
    <property type="evidence" value="ECO:0007669"/>
    <property type="project" value="UniProtKB-UniRule"/>
</dbReference>
<name>A0A0G0E283_9BACT</name>
<protein>
    <recommendedName>
        <fullName evidence="3">Large ribosomal subunit protein bL21</fullName>
    </recommendedName>
</protein>
<dbReference type="STRING" id="1618484.UR56_C0012G0009"/>
<comment type="function">
    <text evidence="3 4">This protein binds to 23S rRNA in the presence of protein L20.</text>
</comment>
<evidence type="ECO:0000256" key="3">
    <source>
        <dbReference type="HAMAP-Rule" id="MF_01363"/>
    </source>
</evidence>
<evidence type="ECO:0000313" key="5">
    <source>
        <dbReference type="EMBL" id="KKP61507.1"/>
    </source>
</evidence>
<comment type="similarity">
    <text evidence="3 4">Belongs to the bacterial ribosomal protein bL21 family.</text>
</comment>
<dbReference type="HAMAP" id="MF_01363">
    <property type="entry name" value="Ribosomal_bL21"/>
    <property type="match status" value="1"/>
</dbReference>
<sequence length="115" mass="13003">MYSVVKTGGKQYLVREGMEITVDRINIEPASVPQKTGLRRGKEGKKVELEALLKFDDGGKTFELGKPFLKEKVTAEVIDNVLGEKIRIARFKAKSRERKVKGFRAKLTKLKIVKV</sequence>
<dbReference type="GO" id="GO:1990904">
    <property type="term" value="C:ribonucleoprotein complex"/>
    <property type="evidence" value="ECO:0007669"/>
    <property type="project" value="UniProtKB-KW"/>
</dbReference>
<comment type="subunit">
    <text evidence="3">Part of the 50S ribosomal subunit. Contacts protein L20.</text>
</comment>
<reference evidence="5 6" key="1">
    <citation type="journal article" date="2015" name="Nature">
        <title>rRNA introns, odd ribosomes, and small enigmatic genomes across a large radiation of phyla.</title>
        <authorList>
            <person name="Brown C.T."/>
            <person name="Hug L.A."/>
            <person name="Thomas B.C."/>
            <person name="Sharon I."/>
            <person name="Castelle C.J."/>
            <person name="Singh A."/>
            <person name="Wilkins M.J."/>
            <person name="Williams K.H."/>
            <person name="Banfield J.F."/>
        </authorList>
    </citation>
    <scope>NUCLEOTIDE SEQUENCE [LARGE SCALE GENOMIC DNA]</scope>
</reference>
<dbReference type="GO" id="GO:0006412">
    <property type="term" value="P:translation"/>
    <property type="evidence" value="ECO:0007669"/>
    <property type="project" value="UniProtKB-UniRule"/>
</dbReference>
<keyword evidence="2 3" id="KW-0687">Ribonucleoprotein</keyword>
<accession>A0A0G0E283</accession>
<evidence type="ECO:0000313" key="6">
    <source>
        <dbReference type="Proteomes" id="UP000034004"/>
    </source>
</evidence>
<comment type="caution">
    <text evidence="5">The sequence shown here is derived from an EMBL/GenBank/DDBJ whole genome shotgun (WGS) entry which is preliminary data.</text>
</comment>
<evidence type="ECO:0000256" key="1">
    <source>
        <dbReference type="ARBA" id="ARBA00022980"/>
    </source>
</evidence>
<dbReference type="Pfam" id="PF00829">
    <property type="entry name" value="Ribosomal_L21p"/>
    <property type="match status" value="1"/>
</dbReference>
<dbReference type="InterPro" id="IPR036164">
    <property type="entry name" value="bL21-like_sf"/>
</dbReference>
<dbReference type="SUPFAM" id="SSF141091">
    <property type="entry name" value="L21p-like"/>
    <property type="match status" value="1"/>
</dbReference>
<dbReference type="GO" id="GO:0005737">
    <property type="term" value="C:cytoplasm"/>
    <property type="evidence" value="ECO:0007669"/>
    <property type="project" value="UniProtKB-ARBA"/>
</dbReference>
<dbReference type="InterPro" id="IPR028909">
    <property type="entry name" value="bL21-like"/>
</dbReference>
<dbReference type="GO" id="GO:0005840">
    <property type="term" value="C:ribosome"/>
    <property type="evidence" value="ECO:0007669"/>
    <property type="project" value="UniProtKB-KW"/>
</dbReference>
<dbReference type="GO" id="GO:0003735">
    <property type="term" value="F:structural constituent of ribosome"/>
    <property type="evidence" value="ECO:0007669"/>
    <property type="project" value="InterPro"/>
</dbReference>
<dbReference type="Proteomes" id="UP000034004">
    <property type="component" value="Unassembled WGS sequence"/>
</dbReference>
<proteinExistence type="inferred from homology"/>
<evidence type="ECO:0000256" key="2">
    <source>
        <dbReference type="ARBA" id="ARBA00023274"/>
    </source>
</evidence>